<sequence>MISAKTLRHIRTLRDQGCSVAEIHLITGISGCVIKDILSTPTDTNPPPAPDTPDPMDALFN</sequence>
<dbReference type="RefSeq" id="WP_118239435.1">
    <property type="nucleotide sequence ID" value="NZ_JAIZGR010000034.1"/>
</dbReference>
<gene>
    <name evidence="2" type="ORF">DWV92_06885</name>
</gene>
<feature type="region of interest" description="Disordered" evidence="1">
    <location>
        <begin position="37"/>
        <end position="61"/>
    </location>
</feature>
<accession>A0A395XCP5</accession>
<proteinExistence type="predicted"/>
<evidence type="ECO:0000313" key="3">
    <source>
        <dbReference type="Proteomes" id="UP000265970"/>
    </source>
</evidence>
<reference evidence="2 3" key="1">
    <citation type="submission" date="2018-08" db="EMBL/GenBank/DDBJ databases">
        <title>A genome reference for cultivated species of the human gut microbiota.</title>
        <authorList>
            <person name="Zou Y."/>
            <person name="Xue W."/>
            <person name="Luo G."/>
        </authorList>
    </citation>
    <scope>NUCLEOTIDE SEQUENCE [LARGE SCALE GENOMIC DNA]</scope>
    <source>
        <strain evidence="2 3">AF13-3LB</strain>
    </source>
</reference>
<protein>
    <submittedName>
        <fullName evidence="2">Uncharacterized protein</fullName>
    </submittedName>
</protein>
<dbReference type="Proteomes" id="UP000265970">
    <property type="component" value="Unassembled WGS sequence"/>
</dbReference>
<name>A0A395XCP5_9BIFI</name>
<evidence type="ECO:0000256" key="1">
    <source>
        <dbReference type="SAM" id="MobiDB-lite"/>
    </source>
</evidence>
<evidence type="ECO:0000313" key="2">
    <source>
        <dbReference type="EMBL" id="RGW08559.1"/>
    </source>
</evidence>
<dbReference type="AlphaFoldDB" id="A0A395XCP5"/>
<dbReference type="EMBL" id="QRZV01000004">
    <property type="protein sequence ID" value="RGW08559.1"/>
    <property type="molecule type" value="Genomic_DNA"/>
</dbReference>
<comment type="caution">
    <text evidence="2">The sequence shown here is derived from an EMBL/GenBank/DDBJ whole genome shotgun (WGS) entry which is preliminary data.</text>
</comment>
<feature type="compositionally biased region" description="Pro residues" evidence="1">
    <location>
        <begin position="44"/>
        <end position="53"/>
    </location>
</feature>
<organism evidence="2 3">
    <name type="scientific">Bifidobacterium pseudolongum</name>
    <dbReference type="NCBI Taxonomy" id="1694"/>
    <lineage>
        <taxon>Bacteria</taxon>
        <taxon>Bacillati</taxon>
        <taxon>Actinomycetota</taxon>
        <taxon>Actinomycetes</taxon>
        <taxon>Bifidobacteriales</taxon>
        <taxon>Bifidobacteriaceae</taxon>
        <taxon>Bifidobacterium</taxon>
    </lineage>
</organism>